<dbReference type="Proteomes" id="UP000593571">
    <property type="component" value="Unassembled WGS sequence"/>
</dbReference>
<evidence type="ECO:0000313" key="2">
    <source>
        <dbReference type="EMBL" id="KAF6447354.1"/>
    </source>
</evidence>
<organism evidence="2 3">
    <name type="scientific">Rousettus aegyptiacus</name>
    <name type="common">Egyptian fruit bat</name>
    <name type="synonym">Pteropus aegyptiacus</name>
    <dbReference type="NCBI Taxonomy" id="9407"/>
    <lineage>
        <taxon>Eukaryota</taxon>
        <taxon>Metazoa</taxon>
        <taxon>Chordata</taxon>
        <taxon>Craniata</taxon>
        <taxon>Vertebrata</taxon>
        <taxon>Euteleostomi</taxon>
        <taxon>Mammalia</taxon>
        <taxon>Eutheria</taxon>
        <taxon>Laurasiatheria</taxon>
        <taxon>Chiroptera</taxon>
        <taxon>Yinpterochiroptera</taxon>
        <taxon>Pteropodoidea</taxon>
        <taxon>Pteropodidae</taxon>
        <taxon>Rousettinae</taxon>
        <taxon>Rousettus</taxon>
    </lineage>
</organism>
<keyword evidence="3" id="KW-1185">Reference proteome</keyword>
<feature type="region of interest" description="Disordered" evidence="1">
    <location>
        <begin position="126"/>
        <end position="212"/>
    </location>
</feature>
<comment type="caution">
    <text evidence="2">The sequence shown here is derived from an EMBL/GenBank/DDBJ whole genome shotgun (WGS) entry which is preliminary data.</text>
</comment>
<reference evidence="2 3" key="1">
    <citation type="journal article" date="2020" name="Nature">
        <title>Six reference-quality genomes reveal evolution of bat adaptations.</title>
        <authorList>
            <person name="Jebb D."/>
            <person name="Huang Z."/>
            <person name="Pippel M."/>
            <person name="Hughes G.M."/>
            <person name="Lavrichenko K."/>
            <person name="Devanna P."/>
            <person name="Winkler S."/>
            <person name="Jermiin L.S."/>
            <person name="Skirmuntt E.C."/>
            <person name="Katzourakis A."/>
            <person name="Burkitt-Gray L."/>
            <person name="Ray D.A."/>
            <person name="Sullivan K.A.M."/>
            <person name="Roscito J.G."/>
            <person name="Kirilenko B.M."/>
            <person name="Davalos L.M."/>
            <person name="Corthals A.P."/>
            <person name="Power M.L."/>
            <person name="Jones G."/>
            <person name="Ransome R.D."/>
            <person name="Dechmann D.K.N."/>
            <person name="Locatelli A.G."/>
            <person name="Puechmaille S.J."/>
            <person name="Fedrigo O."/>
            <person name="Jarvis E.D."/>
            <person name="Hiller M."/>
            <person name="Vernes S.C."/>
            <person name="Myers E.W."/>
            <person name="Teeling E.C."/>
        </authorList>
    </citation>
    <scope>NUCLEOTIDE SEQUENCE [LARGE SCALE GENOMIC DNA]</scope>
    <source>
        <strain evidence="2">MRouAeg1</strain>
        <tissue evidence="2">Muscle</tissue>
    </source>
</reference>
<evidence type="ECO:0000313" key="3">
    <source>
        <dbReference type="Proteomes" id="UP000593571"/>
    </source>
</evidence>
<gene>
    <name evidence="2" type="ORF">HJG63_011816</name>
</gene>
<dbReference type="EMBL" id="JACASE010000007">
    <property type="protein sequence ID" value="KAF6447354.1"/>
    <property type="molecule type" value="Genomic_DNA"/>
</dbReference>
<feature type="compositionally biased region" description="Polar residues" evidence="1">
    <location>
        <begin position="186"/>
        <end position="211"/>
    </location>
</feature>
<accession>A0A7J8FHW7</accession>
<proteinExistence type="predicted"/>
<protein>
    <submittedName>
        <fullName evidence="2">Uncharacterized protein</fullName>
    </submittedName>
</protein>
<feature type="compositionally biased region" description="Pro residues" evidence="1">
    <location>
        <begin position="89"/>
        <end position="101"/>
    </location>
</feature>
<evidence type="ECO:0000256" key="1">
    <source>
        <dbReference type="SAM" id="MobiDB-lite"/>
    </source>
</evidence>
<sequence>MAHTVGGKQSARRREVGPRHGCLGPERTAACGKDFTRRLGVGVLGCDVRRVAPAVHRRVSAGAAGRCCTRGVQSGPRRAPRLLSLRPSPLCPPPSLSPAPGVPASAGQGPHVAALLQRVRLEAPRAAPASVGLQTAPGSQRHRGRGASCRKPSPSGRRGRRPVLRPSRAQARLALWLPSGPRASRGPSQQPASFSSLGKTQDSGSDSSGRNKSAIEQDLDLGQFFVLRVPISHYDCRAGSTCGSLQLAL</sequence>
<name>A0A7J8FHW7_ROUAE</name>
<dbReference type="AlphaFoldDB" id="A0A7J8FHW7"/>
<feature type="region of interest" description="Disordered" evidence="1">
    <location>
        <begin position="1"/>
        <end position="23"/>
    </location>
</feature>
<feature type="region of interest" description="Disordered" evidence="1">
    <location>
        <begin position="88"/>
        <end position="109"/>
    </location>
</feature>